<keyword evidence="1" id="KW-0732">Signal</keyword>
<organism evidence="2 3">
    <name type="scientific">Hemibagrus guttatus</name>
    <dbReference type="NCBI Taxonomy" id="175788"/>
    <lineage>
        <taxon>Eukaryota</taxon>
        <taxon>Metazoa</taxon>
        <taxon>Chordata</taxon>
        <taxon>Craniata</taxon>
        <taxon>Vertebrata</taxon>
        <taxon>Euteleostomi</taxon>
        <taxon>Actinopterygii</taxon>
        <taxon>Neopterygii</taxon>
        <taxon>Teleostei</taxon>
        <taxon>Ostariophysi</taxon>
        <taxon>Siluriformes</taxon>
        <taxon>Bagridae</taxon>
        <taxon>Hemibagrus</taxon>
    </lineage>
</organism>
<evidence type="ECO:0000313" key="2">
    <source>
        <dbReference type="EMBL" id="KAK3522259.1"/>
    </source>
</evidence>
<evidence type="ECO:0000256" key="1">
    <source>
        <dbReference type="SAM" id="SignalP"/>
    </source>
</evidence>
<feature type="chain" id="PRO_5041944834" evidence="1">
    <location>
        <begin position="35"/>
        <end position="68"/>
    </location>
</feature>
<keyword evidence="3" id="KW-1185">Reference proteome</keyword>
<sequence length="68" mass="7848">MRFSSTVMPVRSADRSHALVLALIITASLASSRGQELTQTVESGKEITYLFFTARIKEFRWDPWLFPW</sequence>
<feature type="signal peptide" evidence="1">
    <location>
        <begin position="1"/>
        <end position="34"/>
    </location>
</feature>
<dbReference type="AlphaFoldDB" id="A0AAE0UXU1"/>
<proteinExistence type="predicted"/>
<dbReference type="Proteomes" id="UP001274896">
    <property type="component" value="Unassembled WGS sequence"/>
</dbReference>
<protein>
    <submittedName>
        <fullName evidence="2">Uncharacterized protein</fullName>
    </submittedName>
</protein>
<name>A0AAE0UXU1_9TELE</name>
<gene>
    <name evidence="2" type="ORF">QTP70_034156</name>
</gene>
<reference evidence="2" key="1">
    <citation type="submission" date="2023-06" db="EMBL/GenBank/DDBJ databases">
        <title>Male Hemibagrus guttatus genome.</title>
        <authorList>
            <person name="Bian C."/>
        </authorList>
    </citation>
    <scope>NUCLEOTIDE SEQUENCE</scope>
    <source>
        <strain evidence="2">Male_cb2023</strain>
        <tissue evidence="2">Muscle</tissue>
    </source>
</reference>
<evidence type="ECO:0000313" key="3">
    <source>
        <dbReference type="Proteomes" id="UP001274896"/>
    </source>
</evidence>
<dbReference type="EMBL" id="JAUCMX010000015">
    <property type="protein sequence ID" value="KAK3522259.1"/>
    <property type="molecule type" value="Genomic_DNA"/>
</dbReference>
<accession>A0AAE0UXU1</accession>
<comment type="caution">
    <text evidence="2">The sequence shown here is derived from an EMBL/GenBank/DDBJ whole genome shotgun (WGS) entry which is preliminary data.</text>
</comment>